<gene>
    <name evidence="1" type="ORF">CK820_G0014185</name>
</gene>
<dbReference type="AlphaFoldDB" id="A0A2J8QUP4"/>
<protein>
    <submittedName>
        <fullName evidence="1">TPK1 isoform 12</fullName>
    </submittedName>
</protein>
<reference evidence="1 2" key="1">
    <citation type="submission" date="2017-12" db="EMBL/GenBank/DDBJ databases">
        <title>High-resolution comparative analysis of great ape genomes.</title>
        <authorList>
            <person name="Pollen A."/>
            <person name="Hastie A."/>
            <person name="Hormozdiari F."/>
            <person name="Dougherty M."/>
            <person name="Liu R."/>
            <person name="Chaisson M."/>
            <person name="Hoppe E."/>
            <person name="Hill C."/>
            <person name="Pang A."/>
            <person name="Hillier L."/>
            <person name="Baker C."/>
            <person name="Armstrong J."/>
            <person name="Shendure J."/>
            <person name="Paten B."/>
            <person name="Wilson R."/>
            <person name="Chao H."/>
            <person name="Schneider V."/>
            <person name="Ventura M."/>
            <person name="Kronenberg Z."/>
            <person name="Murali S."/>
            <person name="Gordon D."/>
            <person name="Cantsilieris S."/>
            <person name="Munson K."/>
            <person name="Nelson B."/>
            <person name="Raja A."/>
            <person name="Underwood J."/>
            <person name="Diekhans M."/>
            <person name="Fiddes I."/>
            <person name="Haussler D."/>
            <person name="Eichler E."/>
        </authorList>
    </citation>
    <scope>NUCLEOTIDE SEQUENCE [LARGE SCALE GENOMIC DNA]</scope>
    <source>
        <strain evidence="1">Yerkes chimp pedigree #C0471</strain>
    </source>
</reference>
<evidence type="ECO:0000313" key="2">
    <source>
        <dbReference type="Proteomes" id="UP000236370"/>
    </source>
</evidence>
<dbReference type="Proteomes" id="UP000236370">
    <property type="component" value="Unassembled WGS sequence"/>
</dbReference>
<name>A0A2J8QUP4_PANTR</name>
<dbReference type="EMBL" id="NBAG03000017">
    <property type="protein sequence ID" value="PNI99975.1"/>
    <property type="molecule type" value="Genomic_DNA"/>
</dbReference>
<evidence type="ECO:0000313" key="1">
    <source>
        <dbReference type="EMBL" id="PNI99975.1"/>
    </source>
</evidence>
<accession>A0A2J8QUP4</accession>
<comment type="caution">
    <text evidence="1">The sequence shown here is derived from an EMBL/GenBank/DDBJ whole genome shotgun (WGS) entry which is preliminary data.</text>
</comment>
<proteinExistence type="predicted"/>
<sequence length="42" mass="4763">MEVPTAYMISPKEREKAFCLNSSMETLILLGLKSENTTLLRC</sequence>
<organism evidence="1 2">
    <name type="scientific">Pan troglodytes</name>
    <name type="common">Chimpanzee</name>
    <dbReference type="NCBI Taxonomy" id="9598"/>
    <lineage>
        <taxon>Eukaryota</taxon>
        <taxon>Metazoa</taxon>
        <taxon>Chordata</taxon>
        <taxon>Craniata</taxon>
        <taxon>Vertebrata</taxon>
        <taxon>Euteleostomi</taxon>
        <taxon>Mammalia</taxon>
        <taxon>Eutheria</taxon>
        <taxon>Euarchontoglires</taxon>
        <taxon>Primates</taxon>
        <taxon>Haplorrhini</taxon>
        <taxon>Catarrhini</taxon>
        <taxon>Hominidae</taxon>
        <taxon>Pan</taxon>
    </lineage>
</organism>